<dbReference type="eggNOG" id="ENOG502T5SI">
    <property type="taxonomic scope" value="Eukaryota"/>
</dbReference>
<dbReference type="AlphaFoldDB" id="L1LFB4"/>
<name>L1LFB4_THEEQ</name>
<organism evidence="3 4">
    <name type="scientific">Theileria equi strain WA</name>
    <dbReference type="NCBI Taxonomy" id="1537102"/>
    <lineage>
        <taxon>Eukaryota</taxon>
        <taxon>Sar</taxon>
        <taxon>Alveolata</taxon>
        <taxon>Apicomplexa</taxon>
        <taxon>Aconoidasida</taxon>
        <taxon>Piroplasmida</taxon>
        <taxon>Theileriidae</taxon>
        <taxon>Theileria</taxon>
    </lineage>
</organism>
<reference evidence="3 4" key="1">
    <citation type="journal article" date="2012" name="BMC Genomics">
        <title>Comparative genomic analysis and phylogenetic position of Theileria equi.</title>
        <authorList>
            <person name="Kappmeyer L.S."/>
            <person name="Thiagarajan M."/>
            <person name="Herndon D.R."/>
            <person name="Ramsay J.D."/>
            <person name="Caler E."/>
            <person name="Djikeng A."/>
            <person name="Gillespie J.J."/>
            <person name="Lau A.O."/>
            <person name="Roalson E.H."/>
            <person name="Silva J.C."/>
            <person name="Silva M.G."/>
            <person name="Suarez C.E."/>
            <person name="Ueti M.W."/>
            <person name="Nene V.M."/>
            <person name="Mealey R.H."/>
            <person name="Knowles D.P."/>
            <person name="Brayton K.A."/>
        </authorList>
    </citation>
    <scope>NUCLEOTIDE SEQUENCE [LARGE SCALE GENOMIC DNA]</scope>
    <source>
        <strain evidence="3 4">WA</strain>
    </source>
</reference>
<sequence length="637" mass="71285">MNVLGVLHLVLFVRYCVATLTDSRVEGENGGTKTTAKSTRELVVPITLDLAEVNTNSVDVPATTVQDGISTTYYYPKGKFYFEKIVDGGRTVWESTEKKCSPAYTISKGDVTFLALLLKEGENTDLIYYEKKNLGWKLVEKTKSENIIEELKRQPEQPAVKTIDLDLSDVDSTAFSVEESEEDKVPIKKYAVKTDHYLNEINYGDSELWKSDSPDKHCTLATVYFEEENPMLLSLTLNQGFVYLQNKDGRWVGVSKDGYDTALAKMKRLASLPKVRTVELDIADIDGNVFTVEEEALEGVPLKTVTPKDGVLITSVMDGEKEVWKGADKEHGLQVVVCYDGESPASVVVNFVKVDGKNVLKYHNKQGDKWEMVKKEDHEKLLEEFKASEDNKDKESSENLPSPGLVLDIGQPDSTNYQSFDYNKDGIPTRFIVPKDNAITSVKEGSLEVWKASGRNDTCAFVTLRLSDGKPAIAQLTKNTNGHPMVTLLKKDGKWNLVNDYTNELSKLRRTTESVENFTLDISATSSTDKCTIFDTKLYGVPVRFYVPKVGFHATKLSFGGTELWTNTSSKSNGKTASNKRIFLLIAGLSNGELNIIHVFTRGQSNGSELLYYGFKDGKWENISKDEYSKKFEELKK</sequence>
<evidence type="ECO:0000313" key="4">
    <source>
        <dbReference type="Proteomes" id="UP000031512"/>
    </source>
</evidence>
<evidence type="ECO:0000313" key="3">
    <source>
        <dbReference type="EMBL" id="EKX73940.1"/>
    </source>
</evidence>
<feature type="chain" id="PRO_5003952684" description="Signal peptide containing protein" evidence="2">
    <location>
        <begin position="19"/>
        <end position="637"/>
    </location>
</feature>
<dbReference type="GeneID" id="15807388"/>
<feature type="region of interest" description="Disordered" evidence="1">
    <location>
        <begin position="385"/>
        <end position="406"/>
    </location>
</feature>
<keyword evidence="4" id="KW-1185">Reference proteome</keyword>
<dbReference type="EMBL" id="ACOU01000002">
    <property type="protein sequence ID" value="EKX73940.1"/>
    <property type="molecule type" value="Genomic_DNA"/>
</dbReference>
<dbReference type="Pfam" id="PF04385">
    <property type="entry name" value="FAINT"/>
    <property type="match status" value="5"/>
</dbReference>
<proteinExistence type="predicted"/>
<evidence type="ECO:0000256" key="2">
    <source>
        <dbReference type="SAM" id="SignalP"/>
    </source>
</evidence>
<comment type="caution">
    <text evidence="3">The sequence shown here is derived from an EMBL/GenBank/DDBJ whole genome shotgun (WGS) entry which is preliminary data.</text>
</comment>
<feature type="compositionally biased region" description="Basic and acidic residues" evidence="1">
    <location>
        <begin position="385"/>
        <end position="397"/>
    </location>
</feature>
<protein>
    <recommendedName>
        <fullName evidence="5">Signal peptide containing protein</fullName>
    </recommendedName>
</protein>
<evidence type="ECO:0008006" key="5">
    <source>
        <dbReference type="Google" id="ProtNLM"/>
    </source>
</evidence>
<keyword evidence="2" id="KW-0732">Signal</keyword>
<gene>
    <name evidence="3" type="ORF">BEWA_039780</name>
</gene>
<feature type="signal peptide" evidence="2">
    <location>
        <begin position="1"/>
        <end position="18"/>
    </location>
</feature>
<dbReference type="KEGG" id="beq:BEWA_039780"/>
<dbReference type="Proteomes" id="UP000031512">
    <property type="component" value="Unassembled WGS sequence"/>
</dbReference>
<accession>L1LFB4</accession>
<dbReference type="InterPro" id="IPR007480">
    <property type="entry name" value="DUF529"/>
</dbReference>
<evidence type="ECO:0000256" key="1">
    <source>
        <dbReference type="SAM" id="MobiDB-lite"/>
    </source>
</evidence>
<dbReference type="OrthoDB" id="362458at2759"/>
<dbReference type="VEuPathDB" id="PiroplasmaDB:BEWA_039780"/>
<dbReference type="RefSeq" id="XP_004833392.1">
    <property type="nucleotide sequence ID" value="XM_004833335.1"/>
</dbReference>